<comment type="caution">
    <text evidence="3">The sequence shown here is derived from an EMBL/GenBank/DDBJ whole genome shotgun (WGS) entry which is preliminary data.</text>
</comment>
<sequence length="195" mass="21025">MTVHTVSFVTGNAARLDDAREHLRALDVEITAVNLDLEEIQSTRVGDVAAHKARQAHRVLGSPVIVEGSGFIIDELAYPGPLVRPLLAATGARGVVALADLTRTRSARFESVLVYVAADGSSRTFSGTRRPGTVASVPIGENAAGIWAQLWRVFIPDGQRTTLAALDTETRDRLLADWRRESAFASLGKWLGEPN</sequence>
<dbReference type="SUPFAM" id="SSF52972">
    <property type="entry name" value="ITPase-like"/>
    <property type="match status" value="1"/>
</dbReference>
<dbReference type="GO" id="GO:0047429">
    <property type="term" value="F:nucleoside triphosphate diphosphatase activity"/>
    <property type="evidence" value="ECO:0007669"/>
    <property type="project" value="InterPro"/>
</dbReference>
<dbReference type="Pfam" id="PF01725">
    <property type="entry name" value="Ham1p_like"/>
    <property type="match status" value="1"/>
</dbReference>
<accession>A0A841FKW2</accession>
<keyword evidence="2" id="KW-0378">Hydrolase</keyword>
<name>A0A841FKW2_9ACTN</name>
<dbReference type="EMBL" id="JACHGT010000001">
    <property type="protein sequence ID" value="MBB6032590.1"/>
    <property type="molecule type" value="Genomic_DNA"/>
</dbReference>
<dbReference type="InterPro" id="IPR029001">
    <property type="entry name" value="ITPase-like_fam"/>
</dbReference>
<evidence type="ECO:0000256" key="2">
    <source>
        <dbReference type="ARBA" id="ARBA00022801"/>
    </source>
</evidence>
<dbReference type="Proteomes" id="UP000548476">
    <property type="component" value="Unassembled WGS sequence"/>
</dbReference>
<keyword evidence="4" id="KW-1185">Reference proteome</keyword>
<dbReference type="Gene3D" id="3.90.950.10">
    <property type="match status" value="1"/>
</dbReference>
<dbReference type="AlphaFoldDB" id="A0A841FKW2"/>
<dbReference type="PANTHER" id="PTHR11067">
    <property type="entry name" value="INOSINE TRIPHOSPHATE PYROPHOSPHATASE/HAM1 PROTEIN"/>
    <property type="match status" value="1"/>
</dbReference>
<dbReference type="GO" id="GO:0009143">
    <property type="term" value="P:nucleoside triphosphate catabolic process"/>
    <property type="evidence" value="ECO:0007669"/>
    <property type="project" value="InterPro"/>
</dbReference>
<dbReference type="InterPro" id="IPR002637">
    <property type="entry name" value="RdgB/HAM1"/>
</dbReference>
<dbReference type="RefSeq" id="WP_184785486.1">
    <property type="nucleotide sequence ID" value="NZ_BONT01000039.1"/>
</dbReference>
<protein>
    <submittedName>
        <fullName evidence="3">Non-canonical purine NTP pyrophosphatase (RdgB/HAM1 family)</fullName>
    </submittedName>
</protein>
<comment type="similarity">
    <text evidence="1">Belongs to the HAM1 NTPase family.</text>
</comment>
<organism evidence="3 4">
    <name type="scientific">Phytomonospora endophytica</name>
    <dbReference type="NCBI Taxonomy" id="714109"/>
    <lineage>
        <taxon>Bacteria</taxon>
        <taxon>Bacillati</taxon>
        <taxon>Actinomycetota</taxon>
        <taxon>Actinomycetes</taxon>
        <taxon>Micromonosporales</taxon>
        <taxon>Micromonosporaceae</taxon>
        <taxon>Phytomonospora</taxon>
    </lineage>
</organism>
<evidence type="ECO:0000313" key="4">
    <source>
        <dbReference type="Proteomes" id="UP000548476"/>
    </source>
</evidence>
<dbReference type="GO" id="GO:0005737">
    <property type="term" value="C:cytoplasm"/>
    <property type="evidence" value="ECO:0007669"/>
    <property type="project" value="TreeGrafter"/>
</dbReference>
<reference evidence="3 4" key="1">
    <citation type="submission" date="2020-08" db="EMBL/GenBank/DDBJ databases">
        <title>Genomic Encyclopedia of Type Strains, Phase IV (KMG-IV): sequencing the most valuable type-strain genomes for metagenomic binning, comparative biology and taxonomic classification.</title>
        <authorList>
            <person name="Goeker M."/>
        </authorList>
    </citation>
    <scope>NUCLEOTIDE SEQUENCE [LARGE SCALE GENOMIC DNA]</scope>
    <source>
        <strain evidence="3 4">YIM 65646</strain>
    </source>
</reference>
<dbReference type="PANTHER" id="PTHR11067:SF9">
    <property type="entry name" value="INOSINE TRIPHOSPHATE PYROPHOSPHATASE"/>
    <property type="match status" value="1"/>
</dbReference>
<proteinExistence type="inferred from homology"/>
<gene>
    <name evidence="3" type="ORF">HNR73_000432</name>
</gene>
<evidence type="ECO:0000313" key="3">
    <source>
        <dbReference type="EMBL" id="MBB6032590.1"/>
    </source>
</evidence>
<evidence type="ECO:0000256" key="1">
    <source>
        <dbReference type="ARBA" id="ARBA00008023"/>
    </source>
</evidence>